<reference evidence="9 10" key="1">
    <citation type="submission" date="2024-09" db="EMBL/GenBank/DDBJ databases">
        <title>Itraconazole resistance in Madurella fahalii resulting from another homologue of gene encoding cytochrome P450 14-alpha sterol demethylase (CYP51).</title>
        <authorList>
            <person name="Yoshioka I."/>
            <person name="Fahal A.H."/>
            <person name="Kaneko S."/>
            <person name="Yaguchi T."/>
        </authorList>
    </citation>
    <scope>NUCLEOTIDE SEQUENCE [LARGE SCALE GENOMIC DNA]</scope>
    <source>
        <strain evidence="9 10">IFM 68171</strain>
    </source>
</reference>
<sequence length="375" mass="41098">MAALGDNFSTEQRRDYVIASMSIGIILSTVTLVARLWARKSIINQLRIEDWLMVAGTILSYGTAICMLWGVLVTGLHIPFSSLPLDKISGNLLMIWIIQKLQPPTLFCIKASMLIFHSHIFQSRGFRAASWAVGIMTSLWMIASILGTTFQCTPVSFFWDKKQPGGTCLIGAVHKIGLSSGVLSTVGDIVIYLMPILPLTKLRIDKKTKLGLIGLFTLGLFTVIASILRWVAIINSHSVTALNSSQVQVGIWTYLEMSLGVVCGNLPFLAPMLGCVGPRKRSYYPTKRSRQEQFAGRALGSGPPEATQGEQESVPQTRPRPLSGAPVLPNIVEVQAMDSNGKIKVQSDGFTRLYNDSDDSDIELGVWGAMPEEKR</sequence>
<feature type="region of interest" description="Disordered" evidence="6">
    <location>
        <begin position="352"/>
        <end position="375"/>
    </location>
</feature>
<evidence type="ECO:0000256" key="7">
    <source>
        <dbReference type="SAM" id="Phobius"/>
    </source>
</evidence>
<feature type="domain" description="Rhodopsin" evidence="8">
    <location>
        <begin position="34"/>
        <end position="273"/>
    </location>
</feature>
<protein>
    <recommendedName>
        <fullName evidence="8">Rhodopsin domain-containing protein</fullName>
    </recommendedName>
</protein>
<name>A0ABQ0GFA7_9PEZI</name>
<dbReference type="GeneID" id="98177402"/>
<keyword evidence="2 7" id="KW-0812">Transmembrane</keyword>
<comment type="caution">
    <text evidence="9">The sequence shown here is derived from an EMBL/GenBank/DDBJ whole genome shotgun (WGS) entry which is preliminary data.</text>
</comment>
<feature type="transmembrane region" description="Helical" evidence="7">
    <location>
        <begin position="210"/>
        <end position="231"/>
    </location>
</feature>
<evidence type="ECO:0000256" key="1">
    <source>
        <dbReference type="ARBA" id="ARBA00004141"/>
    </source>
</evidence>
<dbReference type="Proteomes" id="UP001628179">
    <property type="component" value="Unassembled WGS sequence"/>
</dbReference>
<feature type="transmembrane region" description="Helical" evidence="7">
    <location>
        <begin position="251"/>
        <end position="273"/>
    </location>
</feature>
<evidence type="ECO:0000256" key="6">
    <source>
        <dbReference type="SAM" id="MobiDB-lite"/>
    </source>
</evidence>
<evidence type="ECO:0000256" key="5">
    <source>
        <dbReference type="ARBA" id="ARBA00038359"/>
    </source>
</evidence>
<keyword evidence="3 7" id="KW-1133">Transmembrane helix</keyword>
<evidence type="ECO:0000256" key="4">
    <source>
        <dbReference type="ARBA" id="ARBA00023136"/>
    </source>
</evidence>
<evidence type="ECO:0000313" key="10">
    <source>
        <dbReference type="Proteomes" id="UP001628179"/>
    </source>
</evidence>
<comment type="subcellular location">
    <subcellularLocation>
        <location evidence="1">Membrane</location>
        <topology evidence="1">Multi-pass membrane protein</topology>
    </subcellularLocation>
</comment>
<dbReference type="Pfam" id="PF20684">
    <property type="entry name" value="Fung_rhodopsin"/>
    <property type="match status" value="1"/>
</dbReference>
<feature type="region of interest" description="Disordered" evidence="6">
    <location>
        <begin position="295"/>
        <end position="329"/>
    </location>
</feature>
<dbReference type="InterPro" id="IPR049326">
    <property type="entry name" value="Rhodopsin_dom_fungi"/>
</dbReference>
<evidence type="ECO:0000256" key="2">
    <source>
        <dbReference type="ARBA" id="ARBA00022692"/>
    </source>
</evidence>
<dbReference type="InterPro" id="IPR052337">
    <property type="entry name" value="SAT4-like"/>
</dbReference>
<proteinExistence type="inferred from homology"/>
<comment type="similarity">
    <text evidence="5">Belongs to the SAT4 family.</text>
</comment>
<feature type="transmembrane region" description="Helical" evidence="7">
    <location>
        <begin position="128"/>
        <end position="150"/>
    </location>
</feature>
<keyword evidence="4 7" id="KW-0472">Membrane</keyword>
<dbReference type="PANTHER" id="PTHR33048">
    <property type="entry name" value="PTH11-LIKE INTEGRAL MEMBRANE PROTEIN (AFU_ORTHOLOGUE AFUA_5G11245)"/>
    <property type="match status" value="1"/>
</dbReference>
<accession>A0ABQ0GFA7</accession>
<feature type="transmembrane region" description="Helical" evidence="7">
    <location>
        <begin position="176"/>
        <end position="198"/>
    </location>
</feature>
<dbReference type="RefSeq" id="XP_070918180.1">
    <property type="nucleotide sequence ID" value="XM_071062079.1"/>
</dbReference>
<evidence type="ECO:0000259" key="8">
    <source>
        <dbReference type="Pfam" id="PF20684"/>
    </source>
</evidence>
<evidence type="ECO:0000256" key="3">
    <source>
        <dbReference type="ARBA" id="ARBA00022989"/>
    </source>
</evidence>
<organism evidence="9 10">
    <name type="scientific">Madurella fahalii</name>
    <dbReference type="NCBI Taxonomy" id="1157608"/>
    <lineage>
        <taxon>Eukaryota</taxon>
        <taxon>Fungi</taxon>
        <taxon>Dikarya</taxon>
        <taxon>Ascomycota</taxon>
        <taxon>Pezizomycotina</taxon>
        <taxon>Sordariomycetes</taxon>
        <taxon>Sordariomycetidae</taxon>
        <taxon>Sordariales</taxon>
        <taxon>Sordariales incertae sedis</taxon>
        <taxon>Madurella</taxon>
    </lineage>
</organism>
<feature type="transmembrane region" description="Helical" evidence="7">
    <location>
        <begin position="92"/>
        <end position="116"/>
    </location>
</feature>
<feature type="transmembrane region" description="Helical" evidence="7">
    <location>
        <begin position="50"/>
        <end position="72"/>
    </location>
</feature>
<feature type="transmembrane region" description="Helical" evidence="7">
    <location>
        <begin position="16"/>
        <end position="38"/>
    </location>
</feature>
<dbReference type="EMBL" id="BAAFSV010000003">
    <property type="protein sequence ID" value="GAB1316449.1"/>
    <property type="molecule type" value="Genomic_DNA"/>
</dbReference>
<keyword evidence="10" id="KW-1185">Reference proteome</keyword>
<gene>
    <name evidence="9" type="ORF">MFIFM68171_06659</name>
</gene>
<evidence type="ECO:0000313" key="9">
    <source>
        <dbReference type="EMBL" id="GAB1316449.1"/>
    </source>
</evidence>
<dbReference type="PANTHER" id="PTHR33048:SF146">
    <property type="entry name" value="INTEGRAL MEMBRANE PROTEIN"/>
    <property type="match status" value="1"/>
</dbReference>